<protein>
    <submittedName>
        <fullName evidence="1">Uncharacterized protein</fullName>
    </submittedName>
</protein>
<name>A0A4Q4AJ96_ECOLX</name>
<sequence>MDLLNKHIASILRAKDEESLAIFVGAGVSKSSETKTIKMPSWGDLIDTLISDLNIKDESDYLKIAQLYYLTFGEHLYYKRIKDFFPENVPHSKIHDLIFKLNPHSVITTNWDTLLEAAINAKSYFYNIISSDKDLMKSYLGKKLIKMHGDFKNHNIVFKEDDYLNYSFNFPLIENYVKSVISTHTVLFLGYSYNDIDLKQIIKWTQNHSSVRPPMYLVVFEDIPAQRKYLESHGITTIILTDETIKPFNNNSYSNKLYTFLHSLNSLELCADLDDIEIINAIYSRVRSLQSLNAILAEQVTRCFTNCGLMYIDDNGPKALLQFYDTEVTSNDNNIELRGFYKKFLSILSNDKKVKDYKPHLQKLFFILKKASIYGIVLNDKHDEVLLITEVLPNDSLIKIDKEINFNYNEIVTYTRPHKVANSIDKTKKYNCFQLNKYDEAYSIIEEELSEEIRQKDYANILISLFNQNIILNRLKYDFSINRERYSTLEENKIHELYDNLPRNIKKTVSVIYDLVTFNYLLNLHYTVSSLLTKYSDIRKRNTKLLVDGDLHKTEFLFENLIIFVVKNGCLIDVYKEFKDVIRKFIEIKIIKDSDKDEISLTRLELYSCIKYIDNKTLSLILRKEDKKLLSLSVQPKELDWLINTVLQNLAKSYSKFATFLNPIEGKLINALKLLSLMKITTEQDAVVLKTLNDTLKSSYHNLAFYDAISEYVVIRYNTHSETLSTDSIKTLIYTILDKLISRNLGRYEVIAIVNRGLANIFSVAKKLGVNIEDDSKVDKLLHEISSYPNTDKARAAETILYDLYRISTEKNRDKIKSFIKNISTTDFNEERKIKFELFLLASEISDSYDNLPEKVSKLVENYKGFRFNSEAETIRGLLRYIVNTRKLSDFSQALLKIEEIINNYK</sequence>
<dbReference type="RefSeq" id="WP_000365012.1">
    <property type="nucleotide sequence ID" value="NZ_BDRW01000015.1"/>
</dbReference>
<dbReference type="Gene3D" id="3.40.50.1220">
    <property type="entry name" value="TPP-binding domain"/>
    <property type="match status" value="1"/>
</dbReference>
<dbReference type="Proteomes" id="UP000300926">
    <property type="component" value="Unassembled WGS sequence"/>
</dbReference>
<gene>
    <name evidence="1" type="ORF">ExPECSC038_00827</name>
</gene>
<evidence type="ECO:0000313" key="1">
    <source>
        <dbReference type="EMBL" id="GCO16507.1"/>
    </source>
</evidence>
<proteinExistence type="predicted"/>
<comment type="caution">
    <text evidence="1">The sequence shown here is derived from an EMBL/GenBank/DDBJ whole genome shotgun (WGS) entry which is preliminary data.</text>
</comment>
<accession>A0A4Q4AJ96</accession>
<dbReference type="EMBL" id="BFIH01000025">
    <property type="protein sequence ID" value="GCO16507.1"/>
    <property type="molecule type" value="Genomic_DNA"/>
</dbReference>
<dbReference type="AlphaFoldDB" id="A0A4Q4AJ96"/>
<dbReference type="Pfam" id="PF13289">
    <property type="entry name" value="SIR2_2"/>
    <property type="match status" value="1"/>
</dbReference>
<dbReference type="SUPFAM" id="SSF52467">
    <property type="entry name" value="DHS-like NAD/FAD-binding domain"/>
    <property type="match status" value="1"/>
</dbReference>
<dbReference type="InterPro" id="IPR029035">
    <property type="entry name" value="DHS-like_NAD/FAD-binding_dom"/>
</dbReference>
<evidence type="ECO:0000313" key="2">
    <source>
        <dbReference type="Proteomes" id="UP000300926"/>
    </source>
</evidence>
<organism evidence="1 2">
    <name type="scientific">Escherichia coli</name>
    <dbReference type="NCBI Taxonomy" id="562"/>
    <lineage>
        <taxon>Bacteria</taxon>
        <taxon>Pseudomonadati</taxon>
        <taxon>Pseudomonadota</taxon>
        <taxon>Gammaproteobacteria</taxon>
        <taxon>Enterobacterales</taxon>
        <taxon>Enterobacteriaceae</taxon>
        <taxon>Escherichia</taxon>
    </lineage>
</organism>
<reference evidence="1 2" key="1">
    <citation type="submission" date="2018-04" db="EMBL/GenBank/DDBJ databases">
        <title>Large scale genomics of bovine and human commensal E. coli to reveal the emerging process of EHEC.</title>
        <authorList>
            <person name="Arimizu Y."/>
            <person name="Ogura Y."/>
        </authorList>
    </citation>
    <scope>NUCLEOTIDE SEQUENCE [LARGE SCALE GENOMIC DNA]</scope>
    <source>
        <strain evidence="1 2">ECSC038</strain>
    </source>
</reference>